<evidence type="ECO:0000256" key="6">
    <source>
        <dbReference type="ARBA" id="ARBA00022840"/>
    </source>
</evidence>
<evidence type="ECO:0000256" key="8">
    <source>
        <dbReference type="ARBA" id="ARBA00023242"/>
    </source>
</evidence>
<evidence type="ECO:0000313" key="13">
    <source>
        <dbReference type="EMBL" id="KAK5083155.1"/>
    </source>
</evidence>
<feature type="region of interest" description="Disordered" evidence="9">
    <location>
        <begin position="113"/>
        <end position="157"/>
    </location>
</feature>
<evidence type="ECO:0000256" key="4">
    <source>
        <dbReference type="ARBA" id="ARBA00022801"/>
    </source>
</evidence>
<name>A0AAN7YEH3_9EURO</name>
<feature type="compositionally biased region" description="Basic residues" evidence="9">
    <location>
        <begin position="1"/>
        <end position="10"/>
    </location>
</feature>
<proteinExistence type="inferred from homology"/>
<gene>
    <name evidence="13" type="ORF">LTR05_007038</name>
</gene>
<feature type="region of interest" description="Disordered" evidence="9">
    <location>
        <begin position="488"/>
        <end position="513"/>
    </location>
</feature>
<dbReference type="InterPro" id="IPR038718">
    <property type="entry name" value="SNF2-like_sf"/>
</dbReference>
<dbReference type="PROSITE" id="PS51192">
    <property type="entry name" value="HELICASE_ATP_BIND_1"/>
    <property type="match status" value="1"/>
</dbReference>
<feature type="compositionally biased region" description="Basic and acidic residues" evidence="9">
    <location>
        <begin position="129"/>
        <end position="150"/>
    </location>
</feature>
<evidence type="ECO:0000256" key="5">
    <source>
        <dbReference type="ARBA" id="ARBA00022806"/>
    </source>
</evidence>
<dbReference type="Proteomes" id="UP001309876">
    <property type="component" value="Unassembled WGS sequence"/>
</dbReference>
<dbReference type="GO" id="GO:0005524">
    <property type="term" value="F:ATP binding"/>
    <property type="evidence" value="ECO:0007669"/>
    <property type="project" value="UniProtKB-KW"/>
</dbReference>
<reference evidence="13 14" key="1">
    <citation type="submission" date="2023-08" db="EMBL/GenBank/DDBJ databases">
        <title>Black Yeasts Isolated from many extreme environments.</title>
        <authorList>
            <person name="Coleine C."/>
            <person name="Stajich J.E."/>
            <person name="Selbmann L."/>
        </authorList>
    </citation>
    <scope>NUCLEOTIDE SEQUENCE [LARGE SCALE GENOMIC DNA]</scope>
    <source>
        <strain evidence="13 14">CCFEE 5910</strain>
    </source>
</reference>
<evidence type="ECO:0008006" key="15">
    <source>
        <dbReference type="Google" id="ProtNLM"/>
    </source>
</evidence>
<feature type="region of interest" description="Disordered" evidence="9">
    <location>
        <begin position="1541"/>
        <end position="1569"/>
    </location>
</feature>
<dbReference type="Pfam" id="PF24580">
    <property type="entry name" value="DUF7607"/>
    <property type="match status" value="1"/>
</dbReference>
<dbReference type="Pfam" id="PF00176">
    <property type="entry name" value="SNF2-rel_dom"/>
    <property type="match status" value="1"/>
</dbReference>
<evidence type="ECO:0000259" key="12">
    <source>
        <dbReference type="PROSITE" id="PS51194"/>
    </source>
</evidence>
<dbReference type="PANTHER" id="PTHR45797">
    <property type="entry name" value="RAD54-LIKE"/>
    <property type="match status" value="1"/>
</dbReference>
<keyword evidence="14" id="KW-1185">Reference proteome</keyword>
<dbReference type="Gene3D" id="3.40.50.300">
    <property type="entry name" value="P-loop containing nucleotide triphosphate hydrolases"/>
    <property type="match status" value="1"/>
</dbReference>
<feature type="region of interest" description="Disordered" evidence="9">
    <location>
        <begin position="780"/>
        <end position="800"/>
    </location>
</feature>
<dbReference type="GO" id="GO:0005634">
    <property type="term" value="C:nucleus"/>
    <property type="evidence" value="ECO:0007669"/>
    <property type="project" value="UniProtKB-SubCell"/>
</dbReference>
<evidence type="ECO:0000259" key="11">
    <source>
        <dbReference type="PROSITE" id="PS51192"/>
    </source>
</evidence>
<feature type="compositionally biased region" description="Polar residues" evidence="9">
    <location>
        <begin position="449"/>
        <end position="458"/>
    </location>
</feature>
<dbReference type="EMBL" id="JAVRRJ010000007">
    <property type="protein sequence ID" value="KAK5083155.1"/>
    <property type="molecule type" value="Genomic_DNA"/>
</dbReference>
<dbReference type="InterPro" id="IPR000330">
    <property type="entry name" value="SNF2_N"/>
</dbReference>
<dbReference type="PROSITE" id="PS51194">
    <property type="entry name" value="HELICASE_CTER"/>
    <property type="match status" value="1"/>
</dbReference>
<evidence type="ECO:0000256" key="1">
    <source>
        <dbReference type="ARBA" id="ARBA00004123"/>
    </source>
</evidence>
<dbReference type="PROSITE" id="PS50105">
    <property type="entry name" value="SAM_DOMAIN"/>
    <property type="match status" value="1"/>
</dbReference>
<dbReference type="GO" id="GO:0004386">
    <property type="term" value="F:helicase activity"/>
    <property type="evidence" value="ECO:0007669"/>
    <property type="project" value="UniProtKB-KW"/>
</dbReference>
<feature type="region of interest" description="Disordered" evidence="9">
    <location>
        <begin position="1"/>
        <end position="26"/>
    </location>
</feature>
<comment type="similarity">
    <text evidence="2">Belongs to the SNF2/RAD54 helicase family.</text>
</comment>
<evidence type="ECO:0000259" key="10">
    <source>
        <dbReference type="PROSITE" id="PS50105"/>
    </source>
</evidence>
<dbReference type="InterPro" id="IPR044574">
    <property type="entry name" value="ARIP4-like"/>
</dbReference>
<keyword evidence="5" id="KW-0347">Helicase</keyword>
<feature type="region of interest" description="Disordered" evidence="9">
    <location>
        <begin position="1492"/>
        <end position="1520"/>
    </location>
</feature>
<dbReference type="Gene3D" id="1.10.150.50">
    <property type="entry name" value="Transcription Factor, Ets-1"/>
    <property type="match status" value="1"/>
</dbReference>
<comment type="subcellular location">
    <subcellularLocation>
        <location evidence="1">Nucleus</location>
    </subcellularLocation>
</comment>
<dbReference type="Gene3D" id="3.40.50.10810">
    <property type="entry name" value="Tandem AAA-ATPase domain"/>
    <property type="match status" value="1"/>
</dbReference>
<comment type="caution">
    <text evidence="13">The sequence shown here is derived from an EMBL/GenBank/DDBJ whole genome shotgun (WGS) entry which is preliminary data.</text>
</comment>
<dbReference type="GO" id="GO:0016887">
    <property type="term" value="F:ATP hydrolysis activity"/>
    <property type="evidence" value="ECO:0007669"/>
    <property type="project" value="InterPro"/>
</dbReference>
<feature type="region of interest" description="Disordered" evidence="9">
    <location>
        <begin position="537"/>
        <end position="579"/>
    </location>
</feature>
<dbReference type="SMART" id="SM00487">
    <property type="entry name" value="DEXDc"/>
    <property type="match status" value="1"/>
</dbReference>
<feature type="region of interest" description="Disordered" evidence="9">
    <location>
        <begin position="392"/>
        <end position="460"/>
    </location>
</feature>
<keyword evidence="3" id="KW-0547">Nucleotide-binding</keyword>
<keyword evidence="7" id="KW-0238">DNA-binding</keyword>
<dbReference type="InterPro" id="IPR056026">
    <property type="entry name" value="DUF7607"/>
</dbReference>
<dbReference type="InterPro" id="IPR014001">
    <property type="entry name" value="Helicase_ATP-bd"/>
</dbReference>
<dbReference type="InterPro" id="IPR013761">
    <property type="entry name" value="SAM/pointed_sf"/>
</dbReference>
<dbReference type="SUPFAM" id="SSF47769">
    <property type="entry name" value="SAM/Pointed domain"/>
    <property type="match status" value="1"/>
</dbReference>
<feature type="compositionally biased region" description="Polar residues" evidence="9">
    <location>
        <begin position="555"/>
        <end position="576"/>
    </location>
</feature>
<dbReference type="GO" id="GO:0003677">
    <property type="term" value="F:DNA binding"/>
    <property type="evidence" value="ECO:0007669"/>
    <property type="project" value="UniProtKB-KW"/>
</dbReference>
<feature type="compositionally biased region" description="Polar residues" evidence="9">
    <location>
        <begin position="488"/>
        <end position="501"/>
    </location>
</feature>
<evidence type="ECO:0000256" key="2">
    <source>
        <dbReference type="ARBA" id="ARBA00007025"/>
    </source>
</evidence>
<dbReference type="InterPro" id="IPR001650">
    <property type="entry name" value="Helicase_C-like"/>
</dbReference>
<evidence type="ECO:0000313" key="14">
    <source>
        <dbReference type="Proteomes" id="UP001309876"/>
    </source>
</evidence>
<organism evidence="13 14">
    <name type="scientific">Lithohypha guttulata</name>
    <dbReference type="NCBI Taxonomy" id="1690604"/>
    <lineage>
        <taxon>Eukaryota</taxon>
        <taxon>Fungi</taxon>
        <taxon>Dikarya</taxon>
        <taxon>Ascomycota</taxon>
        <taxon>Pezizomycotina</taxon>
        <taxon>Eurotiomycetes</taxon>
        <taxon>Chaetothyriomycetidae</taxon>
        <taxon>Chaetothyriales</taxon>
        <taxon>Trichomeriaceae</taxon>
        <taxon>Lithohypha</taxon>
    </lineage>
</organism>
<dbReference type="InterPro" id="IPR001660">
    <property type="entry name" value="SAM"/>
</dbReference>
<dbReference type="Pfam" id="PF00271">
    <property type="entry name" value="Helicase_C"/>
    <property type="match status" value="1"/>
</dbReference>
<dbReference type="InterPro" id="IPR049730">
    <property type="entry name" value="SNF2/RAD54-like_C"/>
</dbReference>
<feature type="domain" description="Helicase C-terminal" evidence="12">
    <location>
        <begin position="1244"/>
        <end position="1395"/>
    </location>
</feature>
<feature type="compositionally biased region" description="Low complexity" evidence="9">
    <location>
        <begin position="539"/>
        <end position="554"/>
    </location>
</feature>
<evidence type="ECO:0000256" key="7">
    <source>
        <dbReference type="ARBA" id="ARBA00023125"/>
    </source>
</evidence>
<keyword evidence="4" id="KW-0378">Hydrolase</keyword>
<dbReference type="PANTHER" id="PTHR45797:SF1">
    <property type="entry name" value="HELICASE ARIP4"/>
    <property type="match status" value="1"/>
</dbReference>
<feature type="compositionally biased region" description="Basic and acidic residues" evidence="9">
    <location>
        <begin position="790"/>
        <end position="800"/>
    </location>
</feature>
<dbReference type="SMART" id="SM00490">
    <property type="entry name" value="HELICc"/>
    <property type="match status" value="1"/>
</dbReference>
<keyword evidence="8" id="KW-0539">Nucleus</keyword>
<dbReference type="CDD" id="cd18793">
    <property type="entry name" value="SF2_C_SNF"/>
    <property type="match status" value="1"/>
</dbReference>
<protein>
    <recommendedName>
        <fullName evidence="15">SNF2 family helicase/ATPase</fullName>
    </recommendedName>
</protein>
<evidence type="ECO:0000256" key="3">
    <source>
        <dbReference type="ARBA" id="ARBA00022741"/>
    </source>
</evidence>
<feature type="domain" description="SAM" evidence="10">
    <location>
        <begin position="28"/>
        <end position="106"/>
    </location>
</feature>
<dbReference type="CDD" id="cd18007">
    <property type="entry name" value="DEXHc_ATRX-like"/>
    <property type="match status" value="1"/>
</dbReference>
<feature type="compositionally biased region" description="Acidic residues" evidence="9">
    <location>
        <begin position="504"/>
        <end position="513"/>
    </location>
</feature>
<feature type="domain" description="Helicase ATP-binding" evidence="11">
    <location>
        <begin position="856"/>
        <end position="1054"/>
    </location>
</feature>
<evidence type="ECO:0000256" key="9">
    <source>
        <dbReference type="SAM" id="MobiDB-lite"/>
    </source>
</evidence>
<dbReference type="SUPFAM" id="SSF52540">
    <property type="entry name" value="P-loop containing nucleoside triphosphate hydrolases"/>
    <property type="match status" value="2"/>
</dbReference>
<sequence length="1569" mass="178740">MSFQIHHRPSSRQINKMEQPDLPDPSTWSVDQVVDQICCSTSATRTKLQIKPILNQDVLEPILRANDIDGDNLLSLEDAHVKDDLGISSFGQRRELRRIVQYLRSESVLYNQNNSNDDKKLNVTSRTRLHSEREESTSETDTTPHDEPELKKRRVVPQLISAQPVTSLEDFDPAALSGEWQDFLARHKEDSEDEILRPYNESDVEKTLDSDDSFNDDLDSEPGIPDIAPELALSQQEVDRLIDEAIEDYKQAWQATKQIKKHNTALARWKQAAKAKTRKPQQHALQIDLSKFRTRLAKFRASIAHPSMKYTKSDEVRRICLNIQATVEDISEREYYLEVLENNTPPTIPLLSTVPEHIAQPPEGLAEDDEVLSSSSSDAGDFTDQVDEDEISLASDSEGELSLPYDPTDDDWRPQIPQPAASLSKPKSDDSYIVDLDTNLVPDDMFPDTSRSNSQQASMPPALPTDIAMQSSPMPQAQHDVVYFPSTPLRNVSRQPGQPQISYEGEEDDEEDFDLDRHRLPQSRYRQQGNTLADAITLGSSPSESVHSGVSGSSIRTPPLNSTTPTKVKQEQSQQRFPDIQETRAKRWADVKDPFEALCKVVYRHNRTNARDVLEMASRIPSHEVPGHLKVLISQIEQIDPDEEDIPANAEAEILWTFFFMVFACCRGWREVWDVEEEFRDAAYEMTDEKADAFDRILRPLLRHYITAPANMQMPQQQTQDHSQLLPQSRTSERDLFAFSTSKGTSSRLQQIDDTSLSDSNAEIEIGDYESPIKRRRRAVEQDQEALSQQKDDQARVQEQEARRQLLMQRLQAQDLSPVRLVPIHTEEPIVYLDLHIARRVKEHQVEGIQFIWRELIMDPKHQGCLLAHTMGLGKTMQVISFLVTLARANQASGESIRNLIPNHLRGKKALVICPASLVDNWYDETLMWTPPSDPDLLGALYRVSGSRPVKVRTVVEWNTNPGILIISYESLKSLLKPSRKNDNLDELAMLEKSLLEEPCVVIADEAHKMKNARSAVNKVAMRFETSSRIALTGSPLNNHLEEYHTMIDWIAPGYLGTLVQFRAKYSEPIERGLYAESSKYDKRNSVKKLYVLKRDLGPKIDRKDISAIAKDMPQKTEFFITVPLTALQQEIYTMMAQHILSGVSSIDGKKPKSNTAQLWQWLAILSWLCNHPSCLVMKLRERSESDEFNTNYVGGDNEDLDLPENLDVQGSSMEALLPKFLELFQSIGMLNQLEDPTLSTRSMVTQLLIEESIAQDEKVLIFSHSIPTLNFLQHMLEDMQCRHLRIDGSTNVGQRQNATKVFNETAEYKVFLISTRAGGLGLNLQGATRVIIYDFGFNPSWEEQAIGRAYRLGQKRPVFVYRFRAGGTFEEALYNKSIFKTQLFSRVVDQKNVIRHGSKKMEDYIFEPKEAEQVDLSECRGKDALLDRIIDQAPDAIRNLVLTETFQREDEDDVIDDTEKIELEHEVELERLRRTDPAKYTVKMEQHRAKYGRADAAQAPVGRARDEKGNWRPGSVSMPWLIPQIGPNARTREDEILRNGVTQTEKHLDENIKATPTMKNGENKKQGQ</sequence>
<dbReference type="InterPro" id="IPR027417">
    <property type="entry name" value="P-loop_NTPase"/>
</dbReference>
<accession>A0AAN7YEH3</accession>
<keyword evidence="6" id="KW-0067">ATP-binding</keyword>